<dbReference type="Gene3D" id="3.40.50.300">
    <property type="entry name" value="P-loop containing nucleotide triphosphate hydrolases"/>
    <property type="match status" value="1"/>
</dbReference>
<feature type="region of interest" description="Disordered" evidence="6">
    <location>
        <begin position="1"/>
        <end position="42"/>
    </location>
</feature>
<dbReference type="SUPFAM" id="SSF52540">
    <property type="entry name" value="P-loop containing nucleoside triphosphate hydrolases"/>
    <property type="match status" value="1"/>
</dbReference>
<feature type="compositionally biased region" description="Basic residues" evidence="6">
    <location>
        <begin position="491"/>
        <end position="500"/>
    </location>
</feature>
<dbReference type="Pfam" id="PF00004">
    <property type="entry name" value="AAA"/>
    <property type="match status" value="1"/>
</dbReference>
<dbReference type="InterPro" id="IPR003959">
    <property type="entry name" value="ATPase_AAA_core"/>
</dbReference>
<feature type="region of interest" description="Disordered" evidence="6">
    <location>
        <begin position="481"/>
        <end position="504"/>
    </location>
</feature>
<keyword evidence="9" id="KW-1185">Reference proteome</keyword>
<feature type="compositionally biased region" description="Polar residues" evidence="6">
    <location>
        <begin position="1"/>
        <end position="34"/>
    </location>
</feature>
<feature type="compositionally biased region" description="Low complexity" evidence="6">
    <location>
        <begin position="1035"/>
        <end position="1044"/>
    </location>
</feature>
<dbReference type="InterPro" id="IPR003960">
    <property type="entry name" value="ATPase_AAA_CS"/>
</dbReference>
<evidence type="ECO:0000313" key="9">
    <source>
        <dbReference type="Proteomes" id="UP001314263"/>
    </source>
</evidence>
<dbReference type="Proteomes" id="UP001314263">
    <property type="component" value="Unassembled WGS sequence"/>
</dbReference>
<evidence type="ECO:0000256" key="3">
    <source>
        <dbReference type="ARBA" id="ARBA00022787"/>
    </source>
</evidence>
<accession>A0AAV1HXI9</accession>
<dbReference type="GO" id="GO:0005524">
    <property type="term" value="F:ATP binding"/>
    <property type="evidence" value="ECO:0007669"/>
    <property type="project" value="UniProtKB-KW"/>
</dbReference>
<dbReference type="SMART" id="SM00382">
    <property type="entry name" value="AAA"/>
    <property type="match status" value="1"/>
</dbReference>
<keyword evidence="3" id="KW-0472">Membrane</keyword>
<keyword evidence="4" id="KW-0067">ATP-binding</keyword>
<keyword evidence="5" id="KW-0496">Mitochondrion</keyword>
<feature type="region of interest" description="Disordered" evidence="6">
    <location>
        <begin position="262"/>
        <end position="295"/>
    </location>
</feature>
<proteinExistence type="predicted"/>
<sequence length="1184" mass="125496">MQTLARPSTVEAGQSVQQLPRESSSQVTALSDDSQLGRASEAPNTRNLPALLLKKEAEICAYILLWILGTFKDLQDALLSVSLIRAYALHVLEGRVDEACKDALRLPRQNFDELPYVVTDETRQILFHAAVRSLANGSSSKEMRKAADYILLHTGLDKTARFQGAVAEAVAKTFNARLFVVDEPLLDRIATRVLGSPLDSDQDIGLLRLVLSCFLSGGKEAFIWSAIHRVASQQKGLVVMCITDAEQTICRHQDRHSAFSSAFLGKDKPEDTSSQPGDAAMHEQNSTSEAGRHTRAASSLIVIGGTSLGDVGVQSAPSSDDRGGAPDAAAPAGEGEDFPIPPSVMAAAAAAELGFAASGNKKDEFDARHAMGKLFPVIVKLEAPRSGSHSSRHWEQLQKDSQDMLADSNRRHLASLLSSETSIPGAACSVYRERALPASDWEKVLAWARFMQLMLNRQACLHAAQHQQPAGAPIEQATLSAQTAPPAGSPRKQKPIRRSRSASSSKGFAVPLLESLMSASPRAVAKRTAALPAALTIGCQAVEGPAAGLSSSQKSGAAALENGFAPPTADLASPSTQPPSSSTLSEMRTPGSMQMESLSSLALVETGGGGHSRQGAEAVEQPHAALAATSSSSTGAGMPSNPALPELTERALRYGLSMVKKAGGGLRPHVQPANSYEKRLLPEVVHPDDAGIGFSEVGALGKAKMVLREVVQLPLQQPALFAKGSLARPTKGILLFGPPGTGKTLLAKATAAECGASFLAIAPSTVTSKWVGESVRIVRACFSLAAKLAPCVLFLDEVDAMLSRRRAEGEPDYLREVKNEFMAQWDGIRGRGPSADRIVVLGATNRPQDLDEAVLRRFQRRIFCDLPSAKDRSAILEVLLANEQLGKDVSLSKLAEKTGRFSGSDLRALCTAAAMRPVRELLEASGKSARLAAEKRRKAVARILPATNVALVQPELLSSATDSRPAAEKNNQQTCINGDEHEEEQAKPSGCTAVVDKASSDHSTDIPLQSKAVLPKQPGDKADAQPLLGEANADSSVPPVVGSGCSKELQANGDSNCNGVRASDDSASSQAESATSSSTNAAPEQSAPGQKRAGDATDRLAAQERQQQVVQYLVDGCDELSESHQQEPTKLRLVSAKDFEEALKDVVPTVSADSMVIEELKQWAGKFGEGGNRNAHNNSLTYFI</sequence>
<dbReference type="PROSITE" id="PS00674">
    <property type="entry name" value="AAA"/>
    <property type="match status" value="1"/>
</dbReference>
<organism evidence="8 9">
    <name type="scientific">Coccomyxa viridis</name>
    <dbReference type="NCBI Taxonomy" id="1274662"/>
    <lineage>
        <taxon>Eukaryota</taxon>
        <taxon>Viridiplantae</taxon>
        <taxon>Chlorophyta</taxon>
        <taxon>core chlorophytes</taxon>
        <taxon>Trebouxiophyceae</taxon>
        <taxon>Trebouxiophyceae incertae sedis</taxon>
        <taxon>Coccomyxaceae</taxon>
        <taxon>Coccomyxa</taxon>
    </lineage>
</organism>
<comment type="subcellular location">
    <subcellularLocation>
        <location evidence="1">Mitochondrion outer membrane</location>
        <topology evidence="1">Single-pass membrane protein</topology>
    </subcellularLocation>
</comment>
<dbReference type="Pfam" id="PF17862">
    <property type="entry name" value="AAA_lid_3"/>
    <property type="match status" value="1"/>
</dbReference>
<reference evidence="8 9" key="1">
    <citation type="submission" date="2023-10" db="EMBL/GenBank/DDBJ databases">
        <authorList>
            <person name="Maclean D."/>
            <person name="Macfadyen A."/>
        </authorList>
    </citation>
    <scope>NUCLEOTIDE SEQUENCE [LARGE SCALE GENOMIC DNA]</scope>
</reference>
<feature type="region of interest" description="Disordered" evidence="6">
    <location>
        <begin position="979"/>
        <end position="1099"/>
    </location>
</feature>
<dbReference type="InterPro" id="IPR051701">
    <property type="entry name" value="Mito_OM_Translocase_MSP1"/>
</dbReference>
<feature type="compositionally biased region" description="Polar residues" evidence="6">
    <location>
        <begin position="591"/>
        <end position="600"/>
    </location>
</feature>
<dbReference type="EMBL" id="CAUYUE010000004">
    <property type="protein sequence ID" value="CAK0761941.1"/>
    <property type="molecule type" value="Genomic_DNA"/>
</dbReference>
<evidence type="ECO:0000256" key="2">
    <source>
        <dbReference type="ARBA" id="ARBA00022741"/>
    </source>
</evidence>
<comment type="caution">
    <text evidence="8">The sequence shown here is derived from an EMBL/GenBank/DDBJ whole genome shotgun (WGS) entry which is preliminary data.</text>
</comment>
<feature type="compositionally biased region" description="Low complexity" evidence="6">
    <location>
        <begin position="1065"/>
        <end position="1082"/>
    </location>
</feature>
<dbReference type="Gene3D" id="1.10.8.60">
    <property type="match status" value="1"/>
</dbReference>
<feature type="region of interest" description="Disordered" evidence="6">
    <location>
        <begin position="560"/>
        <end position="644"/>
    </location>
</feature>
<evidence type="ECO:0000313" key="8">
    <source>
        <dbReference type="EMBL" id="CAK0761941.1"/>
    </source>
</evidence>
<keyword evidence="2" id="KW-0547">Nucleotide-binding</keyword>
<evidence type="ECO:0000256" key="4">
    <source>
        <dbReference type="ARBA" id="ARBA00022840"/>
    </source>
</evidence>
<dbReference type="PANTHER" id="PTHR45644:SF85">
    <property type="entry name" value="P-LOOP CONTAINING NUCLEOSIDE TRIPHOSPHATE HYDROLASES SUPERFAMILY PROTEIN"/>
    <property type="match status" value="1"/>
</dbReference>
<gene>
    <name evidence="8" type="ORF">CVIRNUC_002908</name>
</gene>
<evidence type="ECO:0000256" key="5">
    <source>
        <dbReference type="ARBA" id="ARBA00023128"/>
    </source>
</evidence>
<dbReference type="InterPro" id="IPR003593">
    <property type="entry name" value="AAA+_ATPase"/>
</dbReference>
<feature type="region of interest" description="Disordered" evidence="6">
    <location>
        <begin position="311"/>
        <end position="337"/>
    </location>
</feature>
<feature type="compositionally biased region" description="Low complexity" evidence="6">
    <location>
        <begin position="573"/>
        <end position="585"/>
    </location>
</feature>
<protein>
    <recommendedName>
        <fullName evidence="7">AAA+ ATPase domain-containing protein</fullName>
    </recommendedName>
</protein>
<feature type="domain" description="AAA+ ATPase" evidence="7">
    <location>
        <begin position="729"/>
        <end position="868"/>
    </location>
</feature>
<dbReference type="AlphaFoldDB" id="A0AAV1HXI9"/>
<evidence type="ECO:0000256" key="1">
    <source>
        <dbReference type="ARBA" id="ARBA00004572"/>
    </source>
</evidence>
<dbReference type="GO" id="GO:0005741">
    <property type="term" value="C:mitochondrial outer membrane"/>
    <property type="evidence" value="ECO:0007669"/>
    <property type="project" value="UniProtKB-SubCell"/>
</dbReference>
<keyword evidence="3" id="KW-1000">Mitochondrion outer membrane</keyword>
<feature type="compositionally biased region" description="Low complexity" evidence="6">
    <location>
        <begin position="624"/>
        <end position="637"/>
    </location>
</feature>
<dbReference type="PANTHER" id="PTHR45644">
    <property type="entry name" value="AAA ATPASE, PUTATIVE (AFU_ORTHOLOGUE AFUA_2G12920)-RELATED-RELATED"/>
    <property type="match status" value="1"/>
</dbReference>
<name>A0AAV1HXI9_9CHLO</name>
<dbReference type="InterPro" id="IPR027417">
    <property type="entry name" value="P-loop_NTPase"/>
</dbReference>
<evidence type="ECO:0000259" key="7">
    <source>
        <dbReference type="SMART" id="SM00382"/>
    </source>
</evidence>
<dbReference type="InterPro" id="IPR041569">
    <property type="entry name" value="AAA_lid_3"/>
</dbReference>
<evidence type="ECO:0000256" key="6">
    <source>
        <dbReference type="SAM" id="MobiDB-lite"/>
    </source>
</evidence>
<dbReference type="GO" id="GO:0016887">
    <property type="term" value="F:ATP hydrolysis activity"/>
    <property type="evidence" value="ECO:0007669"/>
    <property type="project" value="InterPro"/>
</dbReference>